<evidence type="ECO:0000313" key="2">
    <source>
        <dbReference type="EMBL" id="KAJ8401917.1"/>
    </source>
</evidence>
<evidence type="ECO:0000313" key="3">
    <source>
        <dbReference type="Proteomes" id="UP001221898"/>
    </source>
</evidence>
<dbReference type="Proteomes" id="UP001221898">
    <property type="component" value="Unassembled WGS sequence"/>
</dbReference>
<keyword evidence="1" id="KW-0812">Transmembrane</keyword>
<feature type="transmembrane region" description="Helical" evidence="1">
    <location>
        <begin position="44"/>
        <end position="62"/>
    </location>
</feature>
<keyword evidence="1" id="KW-1133">Transmembrane helix</keyword>
<gene>
    <name evidence="2" type="ORF">AAFF_G00374980</name>
</gene>
<accession>A0AAD7SGM1</accession>
<organism evidence="2 3">
    <name type="scientific">Aldrovandia affinis</name>
    <dbReference type="NCBI Taxonomy" id="143900"/>
    <lineage>
        <taxon>Eukaryota</taxon>
        <taxon>Metazoa</taxon>
        <taxon>Chordata</taxon>
        <taxon>Craniata</taxon>
        <taxon>Vertebrata</taxon>
        <taxon>Euteleostomi</taxon>
        <taxon>Actinopterygii</taxon>
        <taxon>Neopterygii</taxon>
        <taxon>Teleostei</taxon>
        <taxon>Notacanthiformes</taxon>
        <taxon>Halosauridae</taxon>
        <taxon>Aldrovandia</taxon>
    </lineage>
</organism>
<reference evidence="2" key="1">
    <citation type="journal article" date="2023" name="Science">
        <title>Genome structures resolve the early diversification of teleost fishes.</title>
        <authorList>
            <person name="Parey E."/>
            <person name="Louis A."/>
            <person name="Montfort J."/>
            <person name="Bouchez O."/>
            <person name="Roques C."/>
            <person name="Iampietro C."/>
            <person name="Lluch J."/>
            <person name="Castinel A."/>
            <person name="Donnadieu C."/>
            <person name="Desvignes T."/>
            <person name="Floi Bucao C."/>
            <person name="Jouanno E."/>
            <person name="Wen M."/>
            <person name="Mejri S."/>
            <person name="Dirks R."/>
            <person name="Jansen H."/>
            <person name="Henkel C."/>
            <person name="Chen W.J."/>
            <person name="Zahm M."/>
            <person name="Cabau C."/>
            <person name="Klopp C."/>
            <person name="Thompson A.W."/>
            <person name="Robinson-Rechavi M."/>
            <person name="Braasch I."/>
            <person name="Lecointre G."/>
            <person name="Bobe J."/>
            <person name="Postlethwait J.H."/>
            <person name="Berthelot C."/>
            <person name="Roest Crollius H."/>
            <person name="Guiguen Y."/>
        </authorList>
    </citation>
    <scope>NUCLEOTIDE SEQUENCE</scope>
    <source>
        <strain evidence="2">NC1722</strain>
    </source>
</reference>
<protein>
    <submittedName>
        <fullName evidence="2">Uncharacterized protein</fullName>
    </submittedName>
</protein>
<keyword evidence="1" id="KW-0472">Membrane</keyword>
<name>A0AAD7SGM1_9TELE</name>
<proteinExistence type="predicted"/>
<comment type="caution">
    <text evidence="2">The sequence shown here is derived from an EMBL/GenBank/DDBJ whole genome shotgun (WGS) entry which is preliminary data.</text>
</comment>
<feature type="non-terminal residue" evidence="2">
    <location>
        <position position="79"/>
    </location>
</feature>
<evidence type="ECO:0000256" key="1">
    <source>
        <dbReference type="SAM" id="Phobius"/>
    </source>
</evidence>
<sequence length="79" mass="8795">MSAASWVTRNENSQSRIHAAVMICASISQIRLKVAANPSVMAGLWGRVVSFFCWFLFSLWVSSSEAPPHEVSHNLLNVY</sequence>
<dbReference type="AlphaFoldDB" id="A0AAD7SGM1"/>
<dbReference type="EMBL" id="JAINUG010000067">
    <property type="protein sequence ID" value="KAJ8401917.1"/>
    <property type="molecule type" value="Genomic_DNA"/>
</dbReference>
<keyword evidence="3" id="KW-1185">Reference proteome</keyword>